<dbReference type="HAMAP" id="MF_01692">
    <property type="entry name" value="DapEL"/>
    <property type="match status" value="1"/>
</dbReference>
<feature type="binding site" evidence="6">
    <location>
        <position position="95"/>
    </location>
    <ligand>
        <name>Mn(2+)</name>
        <dbReference type="ChEBI" id="CHEBI:29035"/>
        <label>2</label>
    </ligand>
</feature>
<comment type="caution">
    <text evidence="8">The sequence shown here is derived from an EMBL/GenBank/DDBJ whole genome shotgun (WGS) entry which is preliminary data.</text>
</comment>
<evidence type="ECO:0000313" key="9">
    <source>
        <dbReference type="Proteomes" id="UP000075806"/>
    </source>
</evidence>
<comment type="pathway">
    <text evidence="5">Amino-acid biosynthesis; L-lysine biosynthesis via DAP pathway; LL-2,6-diaminopimelate from (S)-tetrahydrodipicolinate (acetylase route): step 3/3.</text>
</comment>
<dbReference type="PANTHER" id="PTHR11014:SF98">
    <property type="entry name" value="N-ACETYLDIAMINOPIMELATE DEACETYLASE"/>
    <property type="match status" value="1"/>
</dbReference>
<keyword evidence="6" id="KW-0479">Metal-binding</keyword>
<comment type="function">
    <text evidence="5">Catalyzes the conversion of N-acetyl-diaminopimelate to diaminopimelate and acetate.</text>
</comment>
<dbReference type="GO" id="GO:0046872">
    <property type="term" value="F:metal ion binding"/>
    <property type="evidence" value="ECO:0007669"/>
    <property type="project" value="UniProtKB-KW"/>
</dbReference>
<dbReference type="InterPro" id="IPR017439">
    <property type="entry name" value="Amidohydrolase"/>
</dbReference>
<dbReference type="OrthoDB" id="9776731at2"/>
<comment type="catalytic activity">
    <reaction evidence="5">
        <text>N-acetyl-(2S,6S)-2,6-diaminopimelate + H2O = (2S,6S)-2,6-diaminopimelate + acetate</text>
        <dbReference type="Rhea" id="RHEA:20405"/>
        <dbReference type="ChEBI" id="CHEBI:15377"/>
        <dbReference type="ChEBI" id="CHEBI:30089"/>
        <dbReference type="ChEBI" id="CHEBI:57609"/>
        <dbReference type="ChEBI" id="CHEBI:58767"/>
        <dbReference type="EC" id="3.5.1.47"/>
    </reaction>
</comment>
<feature type="binding site" evidence="6">
    <location>
        <position position="97"/>
    </location>
    <ligand>
        <name>Mn(2+)</name>
        <dbReference type="ChEBI" id="CHEBI:29035"/>
        <label>2</label>
    </ligand>
</feature>
<keyword evidence="9" id="KW-1185">Reference proteome</keyword>
<feature type="active site" description="Proton acceptor" evidence="5">
    <location>
        <position position="129"/>
    </location>
</feature>
<dbReference type="InterPro" id="IPR023905">
    <property type="entry name" value="AcetylDAP_deacetylase"/>
</dbReference>
<feature type="binding site" evidence="6">
    <location>
        <position position="155"/>
    </location>
    <ligand>
        <name>Mn(2+)</name>
        <dbReference type="ChEBI" id="CHEBI:29035"/>
        <label>2</label>
    </ligand>
</feature>
<dbReference type="STRING" id="519424.AZF04_02570"/>
<evidence type="ECO:0000313" key="8">
    <source>
        <dbReference type="EMBL" id="KYG35241.1"/>
    </source>
</evidence>
<keyword evidence="3 5" id="KW-0220">Diaminopimelate biosynthesis</keyword>
<dbReference type="GO" id="GO:0050118">
    <property type="term" value="F:N-acetyldiaminopimelate deacetylase activity"/>
    <property type="evidence" value="ECO:0007669"/>
    <property type="project" value="UniProtKB-UniRule"/>
</dbReference>
<proteinExistence type="inferred from homology"/>
<dbReference type="UniPathway" id="UPA00034">
    <property type="reaction ID" value="UER00024"/>
</dbReference>
<comment type="cofactor">
    <cofactor evidence="6">
        <name>Mn(2+)</name>
        <dbReference type="ChEBI" id="CHEBI:29035"/>
    </cofactor>
    <text evidence="6">The Mn(2+) ion enhances activity.</text>
</comment>
<dbReference type="PIRSF" id="PIRSF005962">
    <property type="entry name" value="Pept_M20D_amidohydro"/>
    <property type="match status" value="1"/>
</dbReference>
<evidence type="ECO:0000256" key="5">
    <source>
        <dbReference type="HAMAP-Rule" id="MF_01692"/>
    </source>
</evidence>
<dbReference type="InterPro" id="IPR011650">
    <property type="entry name" value="Peptidase_M20_dimer"/>
</dbReference>
<evidence type="ECO:0000256" key="6">
    <source>
        <dbReference type="PIRSR" id="PIRSR005962-1"/>
    </source>
</evidence>
<dbReference type="RefSeq" id="WP_061947407.1">
    <property type="nucleotide sequence ID" value="NZ_LTAO01000001.1"/>
</dbReference>
<dbReference type="Gene3D" id="3.40.630.10">
    <property type="entry name" value="Zn peptidases"/>
    <property type="match status" value="1"/>
</dbReference>
<organism evidence="8 9">
    <name type="scientific">Alkalihalobacillus trypoxylicola</name>
    <dbReference type="NCBI Taxonomy" id="519424"/>
    <lineage>
        <taxon>Bacteria</taxon>
        <taxon>Bacillati</taxon>
        <taxon>Bacillota</taxon>
        <taxon>Bacilli</taxon>
        <taxon>Bacillales</taxon>
        <taxon>Bacillaceae</taxon>
        <taxon>Alkalihalobacillus</taxon>
    </lineage>
</organism>
<dbReference type="GO" id="GO:0009089">
    <property type="term" value="P:lysine biosynthetic process via diaminopimelate"/>
    <property type="evidence" value="ECO:0007669"/>
    <property type="project" value="UniProtKB-UniRule"/>
</dbReference>
<dbReference type="Proteomes" id="UP000075806">
    <property type="component" value="Unassembled WGS sequence"/>
</dbReference>
<evidence type="ECO:0000256" key="4">
    <source>
        <dbReference type="ARBA" id="ARBA00023154"/>
    </source>
</evidence>
<comment type="similarity">
    <text evidence="5">Belongs to the peptidase M20A family. N-acetyldiaminopimelate deacetylase subfamily.</text>
</comment>
<keyword evidence="2 5" id="KW-0378">Hydrolase</keyword>
<keyword evidence="1 5" id="KW-0028">Amino-acid biosynthesis</keyword>
<keyword evidence="6" id="KW-0464">Manganese</keyword>
<protein>
    <recommendedName>
        <fullName evidence="5">N-acetyldiaminopimelate deacetylase</fullName>
        <ecNumber evidence="5">3.5.1.47</ecNumber>
    </recommendedName>
</protein>
<dbReference type="EMBL" id="LTAO01000001">
    <property type="protein sequence ID" value="KYG35241.1"/>
    <property type="molecule type" value="Genomic_DNA"/>
</dbReference>
<sequence>MDNNTWIQIRRDLHKIPEAGFQEYKTQAYLSQYIQSLECSFLELEPWKTGLLVKIKGTSATRTIAYRADIDGLPISEQTSYQGFRSEHPEYMHACGHDFHMAIALGILTHYTQQQPKENILFIFQPAEEGPGGALPMLQSEVFKKWLPDEIYALHIAPEYKVGQIATKPGLLFANTSELFIDLKGKGGHAAYPHHTKDMVVAASSLVTQFQSIISRNIDPLDSGVITVGVIKGGTKQNIIADSARLEGTIRSLSIESMKRMKQRIEALVQALEIGYECEASIDYGSNYCQVYNDPTLISQFIEFSNRQDQYELIICKEAMTGEDFGYFLENIPGFMVWLGVDSKYGLHDARLEPDEQAIEVAKDMFIQFFNSKVN</sequence>
<gene>
    <name evidence="8" type="ORF">AZF04_02570</name>
</gene>
<reference evidence="8" key="1">
    <citation type="submission" date="2016-02" db="EMBL/GenBank/DDBJ databases">
        <title>Genome sequence of Bacillus trypoxylicola KCTC 13244(T).</title>
        <authorList>
            <person name="Jeong H."/>
            <person name="Park S.-H."/>
            <person name="Choi S.-K."/>
        </authorList>
    </citation>
    <scope>NUCLEOTIDE SEQUENCE [LARGE SCALE GENOMIC DNA]</scope>
    <source>
        <strain evidence="8">KCTC 13244</strain>
    </source>
</reference>
<accession>A0A162FBW1</accession>
<evidence type="ECO:0000256" key="2">
    <source>
        <dbReference type="ARBA" id="ARBA00022801"/>
    </source>
</evidence>
<dbReference type="EC" id="3.5.1.47" evidence="5"/>
<dbReference type="SUPFAM" id="SSF55031">
    <property type="entry name" value="Bacterial exopeptidase dimerisation domain"/>
    <property type="match status" value="1"/>
</dbReference>
<evidence type="ECO:0000256" key="3">
    <source>
        <dbReference type="ARBA" id="ARBA00022915"/>
    </source>
</evidence>
<dbReference type="FunFam" id="3.30.70.360:FF:000001">
    <property type="entry name" value="N-acetyldiaminopimelate deacetylase"/>
    <property type="match status" value="1"/>
</dbReference>
<dbReference type="SUPFAM" id="SSF53187">
    <property type="entry name" value="Zn-dependent exopeptidases"/>
    <property type="match status" value="1"/>
</dbReference>
<dbReference type="Pfam" id="PF07687">
    <property type="entry name" value="M20_dimer"/>
    <property type="match status" value="1"/>
</dbReference>
<evidence type="ECO:0000256" key="1">
    <source>
        <dbReference type="ARBA" id="ARBA00022605"/>
    </source>
</evidence>
<dbReference type="GO" id="GO:0019877">
    <property type="term" value="P:diaminopimelate biosynthetic process"/>
    <property type="evidence" value="ECO:0007669"/>
    <property type="project" value="UniProtKB-UniRule"/>
</dbReference>
<name>A0A162FBW1_9BACI</name>
<feature type="active site" evidence="5">
    <location>
        <position position="69"/>
    </location>
</feature>
<dbReference type="AlphaFoldDB" id="A0A162FBW1"/>
<dbReference type="NCBIfam" id="TIGR01891">
    <property type="entry name" value="amidohydrolases"/>
    <property type="match status" value="1"/>
</dbReference>
<dbReference type="InterPro" id="IPR036264">
    <property type="entry name" value="Bact_exopeptidase_dim_dom"/>
</dbReference>
<dbReference type="Gene3D" id="3.30.70.360">
    <property type="match status" value="1"/>
</dbReference>
<evidence type="ECO:0000259" key="7">
    <source>
        <dbReference type="Pfam" id="PF07687"/>
    </source>
</evidence>
<feature type="binding site" evidence="6">
    <location>
        <position position="348"/>
    </location>
    <ligand>
        <name>Mn(2+)</name>
        <dbReference type="ChEBI" id="CHEBI:29035"/>
        <label>2</label>
    </ligand>
</feature>
<dbReference type="CDD" id="cd05670">
    <property type="entry name" value="M20_Acy1_YkuR-like"/>
    <property type="match status" value="1"/>
</dbReference>
<dbReference type="Pfam" id="PF01546">
    <property type="entry name" value="Peptidase_M20"/>
    <property type="match status" value="1"/>
</dbReference>
<feature type="domain" description="Peptidase M20 dimerisation" evidence="7">
    <location>
        <begin position="181"/>
        <end position="273"/>
    </location>
</feature>
<feature type="binding site" evidence="6">
    <location>
        <position position="129"/>
    </location>
    <ligand>
        <name>Mn(2+)</name>
        <dbReference type="ChEBI" id="CHEBI:29035"/>
        <label>2</label>
    </ligand>
</feature>
<dbReference type="PANTHER" id="PTHR11014">
    <property type="entry name" value="PEPTIDASE M20 FAMILY MEMBER"/>
    <property type="match status" value="1"/>
</dbReference>
<dbReference type="InterPro" id="IPR002933">
    <property type="entry name" value="Peptidase_M20"/>
</dbReference>
<keyword evidence="4 5" id="KW-0457">Lysine biosynthesis</keyword>